<dbReference type="EMBL" id="JAGQNY010000002">
    <property type="protein sequence ID" value="MCA9301852.1"/>
    <property type="molecule type" value="Genomic_DNA"/>
</dbReference>
<dbReference type="Gene3D" id="3.10.180.10">
    <property type="entry name" value="2,3-Dihydroxybiphenyl 1,2-Dioxygenase, domain 1"/>
    <property type="match status" value="1"/>
</dbReference>
<dbReference type="AlphaFoldDB" id="A0A955DZJ7"/>
<dbReference type="Proteomes" id="UP000714817">
    <property type="component" value="Unassembled WGS sequence"/>
</dbReference>
<sequence length="125" mass="14813">MEASNITTELLVEDMKKTLDFYKDVLDFEVKMSFPEEDPFFAIIRNNKAELMLYTREKFLQDIPDFAKEKMGGTFALYIRVKDIVELFDDLKNKVKIIQELYSTSYGKLEFSFYDCNGYVLMLHE</sequence>
<name>A0A955DZJ7_UNCKA</name>
<accession>A0A955DZJ7</accession>
<reference evidence="2" key="1">
    <citation type="submission" date="2020-04" db="EMBL/GenBank/DDBJ databases">
        <authorList>
            <person name="Zhang T."/>
        </authorList>
    </citation>
    <scope>NUCLEOTIDE SEQUENCE</scope>
    <source>
        <strain evidence="2">HKST-UBA80</strain>
    </source>
</reference>
<dbReference type="InterPro" id="IPR037523">
    <property type="entry name" value="VOC_core"/>
</dbReference>
<dbReference type="PROSITE" id="PS51819">
    <property type="entry name" value="VOC"/>
    <property type="match status" value="1"/>
</dbReference>
<comment type="caution">
    <text evidence="2">The sequence shown here is derived from an EMBL/GenBank/DDBJ whole genome shotgun (WGS) entry which is preliminary data.</text>
</comment>
<evidence type="ECO:0000313" key="2">
    <source>
        <dbReference type="EMBL" id="MCA9301852.1"/>
    </source>
</evidence>
<organism evidence="2 3">
    <name type="scientific">candidate division WWE3 bacterium</name>
    <dbReference type="NCBI Taxonomy" id="2053526"/>
    <lineage>
        <taxon>Bacteria</taxon>
        <taxon>Katanobacteria</taxon>
    </lineage>
</organism>
<gene>
    <name evidence="2" type="ORF">KDA10_00595</name>
</gene>
<dbReference type="SUPFAM" id="SSF54593">
    <property type="entry name" value="Glyoxalase/Bleomycin resistance protein/Dihydroxybiphenyl dioxygenase"/>
    <property type="match status" value="1"/>
</dbReference>
<evidence type="ECO:0000259" key="1">
    <source>
        <dbReference type="PROSITE" id="PS51819"/>
    </source>
</evidence>
<protein>
    <submittedName>
        <fullName evidence="2">VOC family protein</fullName>
    </submittedName>
</protein>
<feature type="domain" description="VOC" evidence="1">
    <location>
        <begin position="3"/>
        <end position="125"/>
    </location>
</feature>
<dbReference type="Pfam" id="PF00903">
    <property type="entry name" value="Glyoxalase"/>
    <property type="match status" value="1"/>
</dbReference>
<proteinExistence type="predicted"/>
<evidence type="ECO:0000313" key="3">
    <source>
        <dbReference type="Proteomes" id="UP000714817"/>
    </source>
</evidence>
<dbReference type="InterPro" id="IPR029068">
    <property type="entry name" value="Glyas_Bleomycin-R_OHBP_Dase"/>
</dbReference>
<dbReference type="InterPro" id="IPR004360">
    <property type="entry name" value="Glyas_Fos-R_dOase_dom"/>
</dbReference>
<reference evidence="2" key="2">
    <citation type="journal article" date="2021" name="Microbiome">
        <title>Successional dynamics and alternative stable states in a saline activated sludge microbial community over 9 years.</title>
        <authorList>
            <person name="Wang Y."/>
            <person name="Ye J."/>
            <person name="Ju F."/>
            <person name="Liu L."/>
            <person name="Boyd J.A."/>
            <person name="Deng Y."/>
            <person name="Parks D.H."/>
            <person name="Jiang X."/>
            <person name="Yin X."/>
            <person name="Woodcroft B.J."/>
            <person name="Tyson G.W."/>
            <person name="Hugenholtz P."/>
            <person name="Polz M.F."/>
            <person name="Zhang T."/>
        </authorList>
    </citation>
    <scope>NUCLEOTIDE SEQUENCE</scope>
    <source>
        <strain evidence="2">HKST-UBA80</strain>
    </source>
</reference>